<reference evidence="1 2" key="1">
    <citation type="journal article" date="2017" name="Int. J. Syst. Evol. Microbiol.">
        <title>Bacillus mangrovi sp. nov., isolated from a sediment sample from a mangrove forest.</title>
        <authorList>
            <person name="Gupta V."/>
            <person name="Singh P.K."/>
            <person name="Korpole S."/>
            <person name="Tanuku N.R.S."/>
            <person name="Pinnaka A.K."/>
        </authorList>
    </citation>
    <scope>NUCLEOTIDE SEQUENCE [LARGE SCALE GENOMIC DNA]</scope>
    <source>
        <strain evidence="1 2">KCTC 33872</strain>
    </source>
</reference>
<evidence type="ECO:0000313" key="2">
    <source>
        <dbReference type="Proteomes" id="UP000434639"/>
    </source>
</evidence>
<dbReference type="Pfam" id="PF14166">
    <property type="entry name" value="YueH"/>
    <property type="match status" value="1"/>
</dbReference>
<dbReference type="AlphaFoldDB" id="A0A7X2SBC0"/>
<organism evidence="1 2">
    <name type="scientific">Metabacillus mangrovi</name>
    <dbReference type="NCBI Taxonomy" id="1491830"/>
    <lineage>
        <taxon>Bacteria</taxon>
        <taxon>Bacillati</taxon>
        <taxon>Bacillota</taxon>
        <taxon>Bacilli</taxon>
        <taxon>Bacillales</taxon>
        <taxon>Bacillaceae</taxon>
        <taxon>Metabacillus</taxon>
    </lineage>
</organism>
<sequence>MCYSRYQCSERFEQIGRIFLIIQTLKLAGDRSSQVYLYKTDSGEYIVAVPDIHWSAKFDQLDELSDQFHHLQSSLNFHMFEGNTDKLAKDIMEMVRSMEQLQEIK</sequence>
<accession>A0A7X2SBC0</accession>
<evidence type="ECO:0000313" key="1">
    <source>
        <dbReference type="EMBL" id="MTH55686.1"/>
    </source>
</evidence>
<dbReference type="Proteomes" id="UP000434639">
    <property type="component" value="Unassembled WGS sequence"/>
</dbReference>
<comment type="caution">
    <text evidence="1">The sequence shown here is derived from an EMBL/GenBank/DDBJ whole genome shotgun (WGS) entry which is preliminary data.</text>
</comment>
<gene>
    <name evidence="1" type="ORF">GKZ89_20020</name>
</gene>
<dbReference type="EMBL" id="WMIB01000036">
    <property type="protein sequence ID" value="MTH55686.1"/>
    <property type="molecule type" value="Genomic_DNA"/>
</dbReference>
<keyword evidence="2" id="KW-1185">Reference proteome</keyword>
<dbReference type="InterPro" id="IPR020260">
    <property type="entry name" value="Uncharacterised_YueH"/>
</dbReference>
<name>A0A7X2SBC0_9BACI</name>
<protein>
    <submittedName>
        <fullName evidence="1">Uncharacterized protein</fullName>
    </submittedName>
</protein>
<proteinExistence type="predicted"/>